<protein>
    <submittedName>
        <fullName evidence="3">Uncharacterized protein</fullName>
    </submittedName>
</protein>
<feature type="transmembrane region" description="Helical" evidence="2">
    <location>
        <begin position="111"/>
        <end position="143"/>
    </location>
</feature>
<feature type="transmembrane region" description="Helical" evidence="2">
    <location>
        <begin position="173"/>
        <end position="190"/>
    </location>
</feature>
<evidence type="ECO:0000256" key="2">
    <source>
        <dbReference type="SAM" id="Phobius"/>
    </source>
</evidence>
<feature type="region of interest" description="Disordered" evidence="1">
    <location>
        <begin position="1"/>
        <end position="100"/>
    </location>
</feature>
<organism evidence="3 4">
    <name type="scientific">Multifurca ochricompacta</name>
    <dbReference type="NCBI Taxonomy" id="376703"/>
    <lineage>
        <taxon>Eukaryota</taxon>
        <taxon>Fungi</taxon>
        <taxon>Dikarya</taxon>
        <taxon>Basidiomycota</taxon>
        <taxon>Agaricomycotina</taxon>
        <taxon>Agaricomycetes</taxon>
        <taxon>Russulales</taxon>
        <taxon>Russulaceae</taxon>
        <taxon>Multifurca</taxon>
    </lineage>
</organism>
<proteinExistence type="predicted"/>
<dbReference type="EMBL" id="WTXG01000007">
    <property type="protein sequence ID" value="KAI0304316.1"/>
    <property type="molecule type" value="Genomic_DNA"/>
</dbReference>
<evidence type="ECO:0000313" key="3">
    <source>
        <dbReference type="EMBL" id="KAI0304316.1"/>
    </source>
</evidence>
<dbReference type="Proteomes" id="UP001203297">
    <property type="component" value="Unassembled WGS sequence"/>
</dbReference>
<feature type="region of interest" description="Disordered" evidence="1">
    <location>
        <begin position="290"/>
        <end position="322"/>
    </location>
</feature>
<feature type="compositionally biased region" description="Polar residues" evidence="1">
    <location>
        <begin position="41"/>
        <end position="51"/>
    </location>
</feature>
<gene>
    <name evidence="3" type="ORF">B0F90DRAFT_1625799</name>
</gene>
<feature type="compositionally biased region" description="Low complexity" evidence="1">
    <location>
        <begin position="84"/>
        <end position="97"/>
    </location>
</feature>
<keyword evidence="2" id="KW-1133">Transmembrane helix</keyword>
<keyword evidence="2" id="KW-0812">Transmembrane</keyword>
<feature type="compositionally biased region" description="Low complexity" evidence="1">
    <location>
        <begin position="1"/>
        <end position="16"/>
    </location>
</feature>
<keyword evidence="4" id="KW-1185">Reference proteome</keyword>
<dbReference type="AlphaFoldDB" id="A0AAD4M999"/>
<accession>A0AAD4M999</accession>
<keyword evidence="2" id="KW-0472">Membrane</keyword>
<reference evidence="3" key="1">
    <citation type="journal article" date="2022" name="New Phytol.">
        <title>Evolutionary transition to the ectomycorrhizal habit in the genomes of a hyperdiverse lineage of mushroom-forming fungi.</title>
        <authorList>
            <person name="Looney B."/>
            <person name="Miyauchi S."/>
            <person name="Morin E."/>
            <person name="Drula E."/>
            <person name="Courty P.E."/>
            <person name="Kohler A."/>
            <person name="Kuo A."/>
            <person name="LaButti K."/>
            <person name="Pangilinan J."/>
            <person name="Lipzen A."/>
            <person name="Riley R."/>
            <person name="Andreopoulos W."/>
            <person name="He G."/>
            <person name="Johnson J."/>
            <person name="Nolan M."/>
            <person name="Tritt A."/>
            <person name="Barry K.W."/>
            <person name="Grigoriev I.V."/>
            <person name="Nagy L.G."/>
            <person name="Hibbett D."/>
            <person name="Henrissat B."/>
            <person name="Matheny P.B."/>
            <person name="Labbe J."/>
            <person name="Martin F.M."/>
        </authorList>
    </citation>
    <scope>NUCLEOTIDE SEQUENCE</scope>
    <source>
        <strain evidence="3">BPL690</strain>
    </source>
</reference>
<comment type="caution">
    <text evidence="3">The sequence shown here is derived from an EMBL/GenBank/DDBJ whole genome shotgun (WGS) entry which is preliminary data.</text>
</comment>
<evidence type="ECO:0000313" key="4">
    <source>
        <dbReference type="Proteomes" id="UP001203297"/>
    </source>
</evidence>
<evidence type="ECO:0000256" key="1">
    <source>
        <dbReference type="SAM" id="MobiDB-lite"/>
    </source>
</evidence>
<name>A0AAD4M999_9AGAM</name>
<sequence length="355" mass="38674">MASTSSLASTSSTISTQELRSQAGPLPSKRGEIGFVESVHDQPQVQSQHIVQDSDVLPTRHPADLPSPTPSPDPTNEAPSHLGSSQTSSDSSSTNTTRKPSFLRNRKLPKFLGLHFTTLAMLCIQSLLLVGTIVGWVFAALIISKKVKVNPSSQGPLDNQDGPPPPDSSSSDIFIHVAFAVVALAQIVFLERRIFRLRAERYIFKHPGEILPNSLQRGNSGTSAAMPMAPWSRPPLPTYAAAIAASGFGTGDVEDAEIAQPPPPAYGKTRGSTLLLAGFMTNSLRVRAREHEQDRRVSVISERSDRPVSFLSRDEEWEERRDAERARRTEEALATLEEGQIHEHTFTTRSTAALT</sequence>